<dbReference type="InterPro" id="IPR023655">
    <property type="entry name" value="Cyt_C6"/>
</dbReference>
<evidence type="ECO:0000313" key="13">
    <source>
        <dbReference type="EMBL" id="QCI05517.1"/>
    </source>
</evidence>
<geneLocation type="plastid" evidence="13"/>
<feature type="binding site" description="covalent" evidence="11">
    <location>
        <position position="41"/>
    </location>
    <ligand>
        <name>heme c</name>
        <dbReference type="ChEBI" id="CHEBI:61717"/>
    </ligand>
</feature>
<feature type="chain" id="PRO_5020046151" description="Cytochrome c6" evidence="11">
    <location>
        <begin position="26"/>
        <end position="112"/>
    </location>
</feature>
<proteinExistence type="inferred from homology"/>
<dbReference type="SUPFAM" id="SSF46626">
    <property type="entry name" value="Cytochrome c"/>
    <property type="match status" value="1"/>
</dbReference>
<evidence type="ECO:0000256" key="8">
    <source>
        <dbReference type="ARBA" id="ARBA00022982"/>
    </source>
</evidence>
<reference evidence="13" key="2">
    <citation type="submission" date="2019-04" db="EMBL/GenBank/DDBJ databases">
        <authorList>
            <person name="Pasella M."/>
        </authorList>
    </citation>
    <scope>NUCLEOTIDE SEQUENCE</scope>
    <source>
        <strain evidence="13">PD2952</strain>
    </source>
</reference>
<dbReference type="PROSITE" id="PS51257">
    <property type="entry name" value="PROKAR_LIPOPROTEIN"/>
    <property type="match status" value="1"/>
</dbReference>
<comment type="subunit">
    <text evidence="11">Monomer.</text>
</comment>
<keyword evidence="6 11" id="KW-0349">Heme</keyword>
<evidence type="ECO:0000259" key="12">
    <source>
        <dbReference type="PROSITE" id="PS51007"/>
    </source>
</evidence>
<dbReference type="GO" id="GO:0005506">
    <property type="term" value="F:iron ion binding"/>
    <property type="evidence" value="ECO:0007669"/>
    <property type="project" value="InterPro"/>
</dbReference>
<protein>
    <recommendedName>
        <fullName evidence="11">Cytochrome c6</fullName>
    </recommendedName>
    <alternativeName>
        <fullName evidence="11">Cytochrome c-553</fullName>
    </alternativeName>
    <alternativeName>
        <fullName evidence="11">Cytochrome c553</fullName>
    </alternativeName>
    <alternativeName>
        <fullName evidence="11">Soluble cytochrome f</fullName>
    </alternativeName>
</protein>
<dbReference type="PANTHER" id="PTHR34688:SF2">
    <property type="entry name" value="CYTOCHROME C6, CHLOROPLASTIC"/>
    <property type="match status" value="1"/>
</dbReference>
<keyword evidence="8 11" id="KW-0249">Electron transport</keyword>
<dbReference type="PANTHER" id="PTHR34688">
    <property type="entry name" value="CYTOCHROME C6, CHLOROPLASTIC"/>
    <property type="match status" value="1"/>
</dbReference>
<evidence type="ECO:0000256" key="2">
    <source>
        <dbReference type="ARBA" id="ARBA00004456"/>
    </source>
</evidence>
<dbReference type="GO" id="GO:0020037">
    <property type="term" value="F:heme binding"/>
    <property type="evidence" value="ECO:0007669"/>
    <property type="project" value="InterPro"/>
</dbReference>
<comment type="function">
    <text evidence="1 11">Functions as an electron carrier between membrane-bound cytochrome b6-f and photosystem I in oxygenic photosynthesis.</text>
</comment>
<feature type="domain" description="Cytochrome c" evidence="12">
    <location>
        <begin position="28"/>
        <end position="108"/>
    </location>
</feature>
<evidence type="ECO:0000256" key="7">
    <source>
        <dbReference type="ARBA" id="ARBA00022723"/>
    </source>
</evidence>
<comment type="similarity">
    <text evidence="3 11">Belongs to the cytochrome c family. PetJ subfamily.</text>
</comment>
<keyword evidence="9 11" id="KW-0408">Iron</keyword>
<keyword evidence="10 11" id="KW-0793">Thylakoid</keyword>
<reference evidence="13" key="1">
    <citation type="journal article" date="2019" name="Mol. Phylogenet. Evol.">
        <title>Morphological evolution and classification of the red algal order Ceramiales inferred using plastid phylogenomics.</title>
        <authorList>
            <person name="Diaz-Tapia P."/>
            <person name="Pasella M.M."/>
            <person name="Verbruggen H."/>
            <person name="Maggs C.A."/>
        </authorList>
    </citation>
    <scope>NUCLEOTIDE SEQUENCE</scope>
    <source>
        <strain evidence="13">PD2952</strain>
    </source>
</reference>
<dbReference type="GO" id="GO:0015979">
    <property type="term" value="P:photosynthesis"/>
    <property type="evidence" value="ECO:0007669"/>
    <property type="project" value="UniProtKB-UniRule"/>
</dbReference>
<gene>
    <name evidence="11 13" type="primary">petJ</name>
</gene>
<dbReference type="AlphaFoldDB" id="A0A4D6WPE9"/>
<evidence type="ECO:0000256" key="11">
    <source>
        <dbReference type="HAMAP-Rule" id="MF_00594"/>
    </source>
</evidence>
<dbReference type="Pfam" id="PF13442">
    <property type="entry name" value="Cytochrome_CBB3"/>
    <property type="match status" value="1"/>
</dbReference>
<dbReference type="EMBL" id="MK814632">
    <property type="protein sequence ID" value="QCI05517.1"/>
    <property type="molecule type" value="Genomic_DNA"/>
</dbReference>
<dbReference type="NCBIfam" id="NF045930">
    <property type="entry name" value="Cytc6PetJCyano"/>
    <property type="match status" value="1"/>
</dbReference>
<comment type="PTM">
    <text evidence="11">Binds 1 heme c group per subunit.</text>
</comment>
<evidence type="ECO:0000256" key="5">
    <source>
        <dbReference type="ARBA" id="ARBA00022531"/>
    </source>
</evidence>
<evidence type="ECO:0000256" key="6">
    <source>
        <dbReference type="ARBA" id="ARBA00022617"/>
    </source>
</evidence>
<feature type="binding site" description="covalent" evidence="11">
    <location>
        <position position="44"/>
    </location>
    <ligand>
        <name>heme c</name>
        <dbReference type="ChEBI" id="CHEBI:61717"/>
    </ligand>
</feature>
<dbReference type="Gene3D" id="1.10.760.10">
    <property type="entry name" value="Cytochrome c-like domain"/>
    <property type="match status" value="1"/>
</dbReference>
<accession>A0A4D6WPE9</accession>
<dbReference type="PROSITE" id="PS51007">
    <property type="entry name" value="CYTC"/>
    <property type="match status" value="1"/>
</dbReference>
<evidence type="ECO:0000256" key="9">
    <source>
        <dbReference type="ARBA" id="ARBA00023004"/>
    </source>
</evidence>
<dbReference type="FunFam" id="1.10.760.10:FF:000038">
    <property type="entry name" value="Cytochrome c6"/>
    <property type="match status" value="1"/>
</dbReference>
<keyword evidence="13" id="KW-0934">Plastid</keyword>
<keyword evidence="7 11" id="KW-0479">Metal-binding</keyword>
<feature type="signal peptide" evidence="11">
    <location>
        <begin position="1"/>
        <end position="25"/>
    </location>
</feature>
<dbReference type="GO" id="GO:0009543">
    <property type="term" value="C:chloroplast thylakoid lumen"/>
    <property type="evidence" value="ECO:0007669"/>
    <property type="project" value="UniProtKB-SubCell"/>
</dbReference>
<organism evidence="13">
    <name type="scientific">Crouania attenuata</name>
    <dbReference type="NCBI Taxonomy" id="42002"/>
    <lineage>
        <taxon>Eukaryota</taxon>
        <taxon>Rhodophyta</taxon>
        <taxon>Florideophyceae</taxon>
        <taxon>Rhodymeniophycidae</taxon>
        <taxon>Ceramiales</taxon>
        <taxon>Callithamniaceae</taxon>
        <taxon>Crouania</taxon>
    </lineage>
</organism>
<keyword evidence="5 11" id="KW-0602">Photosynthesis</keyword>
<evidence type="ECO:0000256" key="3">
    <source>
        <dbReference type="ARBA" id="ARBA00009650"/>
    </source>
</evidence>
<name>A0A4D6WPE9_9FLOR</name>
<feature type="binding site" description="axial binding residue" evidence="11">
    <location>
        <position position="45"/>
    </location>
    <ligand>
        <name>heme c</name>
        <dbReference type="ChEBI" id="CHEBI:61717"/>
    </ligand>
    <ligandPart>
        <name>Fe</name>
        <dbReference type="ChEBI" id="CHEBI:18248"/>
    </ligandPart>
</feature>
<comment type="subcellular location">
    <subcellularLocation>
        <location evidence="11">Cellular thylakoid lumen</location>
    </subcellularLocation>
    <subcellularLocation>
        <location evidence="2">Plastid</location>
        <location evidence="2">Chloroplast thylakoid lumen</location>
    </subcellularLocation>
</comment>
<feature type="binding site" description="axial binding residue" evidence="11">
    <location>
        <position position="85"/>
    </location>
    <ligand>
        <name>heme c</name>
        <dbReference type="ChEBI" id="CHEBI:61717"/>
    </ligand>
    <ligandPart>
        <name>Fe</name>
        <dbReference type="ChEBI" id="CHEBI:18248"/>
    </ligandPart>
</feature>
<evidence type="ECO:0000256" key="10">
    <source>
        <dbReference type="ARBA" id="ARBA00023078"/>
    </source>
</evidence>
<evidence type="ECO:0000256" key="1">
    <source>
        <dbReference type="ARBA" id="ARBA00002347"/>
    </source>
</evidence>
<evidence type="ECO:0000256" key="4">
    <source>
        <dbReference type="ARBA" id="ARBA00022448"/>
    </source>
</evidence>
<dbReference type="InterPro" id="IPR036909">
    <property type="entry name" value="Cyt_c-like_dom_sf"/>
</dbReference>
<dbReference type="GO" id="GO:0009055">
    <property type="term" value="F:electron transfer activity"/>
    <property type="evidence" value="ECO:0007669"/>
    <property type="project" value="UniProtKB-UniRule"/>
</dbReference>
<dbReference type="PRINTS" id="PR00605">
    <property type="entry name" value="CYTCHROMECIC"/>
</dbReference>
<dbReference type="HAMAP" id="MF_00594">
    <property type="entry name" value="Cytc_PetJ"/>
    <property type="match status" value="1"/>
</dbReference>
<dbReference type="InterPro" id="IPR008168">
    <property type="entry name" value="Cyt_C_IC"/>
</dbReference>
<dbReference type="InterPro" id="IPR009056">
    <property type="entry name" value="Cyt_c-like_dom"/>
</dbReference>
<sequence length="112" mass="12174" precursor="true">MRLFLTSLLTLALSCMMFINNAALASEVDLDAGETVFSANCVACHAGGENLVNPIKTLKMEDLEKFEMNSINAITTQVTNGKNSMPSFKGVLEPEDIVNVANYVLNQSENGW</sequence>
<keyword evidence="11" id="KW-0732">Signal</keyword>
<keyword evidence="4 11" id="KW-0813">Transport</keyword>